<proteinExistence type="predicted"/>
<accession>A0A2P0VP25</accession>
<reference evidence="2" key="1">
    <citation type="journal article" date="2018" name="Virology">
        <title>A giant virus infecting green algae encodes key fermentation genes.</title>
        <authorList>
            <person name="Schvarcz C.R."/>
            <person name="Steward G.F."/>
        </authorList>
    </citation>
    <scope>NUCLEOTIDE SEQUENCE [LARGE SCALE GENOMIC DNA]</scope>
</reference>
<name>A0A2P0VP25_9VIRU</name>
<evidence type="ECO:0000313" key="3">
    <source>
        <dbReference type="Proteomes" id="UP000244773"/>
    </source>
</evidence>
<dbReference type="InterPro" id="IPR056112">
    <property type="entry name" value="DUF7695"/>
</dbReference>
<protein>
    <recommendedName>
        <fullName evidence="1">DUF7695 domain-containing protein</fullName>
    </recommendedName>
</protein>
<evidence type="ECO:0000259" key="1">
    <source>
        <dbReference type="Pfam" id="PF24749"/>
    </source>
</evidence>
<dbReference type="EMBL" id="KY322437">
    <property type="protein sequence ID" value="AUF82654.1"/>
    <property type="molecule type" value="Genomic_DNA"/>
</dbReference>
<evidence type="ECO:0000313" key="2">
    <source>
        <dbReference type="EMBL" id="AUF82654.1"/>
    </source>
</evidence>
<sequence length="84" mass="9397">MERLFAAELIIKLNSIRCIKCDKTLISNKSGQDIKCSCGSVAIGGGKEFLKRVGDKKNMEELSEYDIIPPFPINFLKLHSKARP</sequence>
<dbReference type="Pfam" id="PF24749">
    <property type="entry name" value="DUF7695"/>
    <property type="match status" value="1"/>
</dbReference>
<feature type="domain" description="DUF7695" evidence="1">
    <location>
        <begin position="10"/>
        <end position="65"/>
    </location>
</feature>
<organism evidence="2">
    <name type="scientific">Tetraselmis virus 1</name>
    <dbReference type="NCBI Taxonomy" id="2060617"/>
    <lineage>
        <taxon>Viruses</taxon>
        <taxon>Varidnaviria</taxon>
        <taxon>Bamfordvirae</taxon>
        <taxon>Nucleocytoviricota</taxon>
        <taxon>Megaviricetes</taxon>
        <taxon>Imitervirales</taxon>
        <taxon>Allomimiviridae</taxon>
        <taxon>Oceanusvirus</taxon>
        <taxon>Oceanusvirus kaneohense</taxon>
    </lineage>
</organism>
<dbReference type="Proteomes" id="UP000244773">
    <property type="component" value="Segment"/>
</dbReference>
<keyword evidence="3" id="KW-1185">Reference proteome</keyword>
<gene>
    <name evidence="2" type="ORF">TetV_572</name>
</gene>